<organism evidence="3 4">
    <name type="scientific">Planctomicrobium piriforme</name>
    <dbReference type="NCBI Taxonomy" id="1576369"/>
    <lineage>
        <taxon>Bacteria</taxon>
        <taxon>Pseudomonadati</taxon>
        <taxon>Planctomycetota</taxon>
        <taxon>Planctomycetia</taxon>
        <taxon>Planctomycetales</taxon>
        <taxon>Planctomycetaceae</taxon>
        <taxon>Planctomicrobium</taxon>
    </lineage>
</organism>
<evidence type="ECO:0000313" key="3">
    <source>
        <dbReference type="EMBL" id="SFJ17966.1"/>
    </source>
</evidence>
<feature type="transmembrane region" description="Helical" evidence="1">
    <location>
        <begin position="197"/>
        <end position="215"/>
    </location>
</feature>
<dbReference type="EMBL" id="FOQD01000016">
    <property type="protein sequence ID" value="SFJ17966.1"/>
    <property type="molecule type" value="Genomic_DNA"/>
</dbReference>
<dbReference type="AlphaFoldDB" id="A0A1I3PA84"/>
<evidence type="ECO:0000256" key="1">
    <source>
        <dbReference type="SAM" id="Phobius"/>
    </source>
</evidence>
<dbReference type="Proteomes" id="UP000199518">
    <property type="component" value="Unassembled WGS sequence"/>
</dbReference>
<dbReference type="Pfam" id="PF20604">
    <property type="entry name" value="DUF6798"/>
    <property type="match status" value="1"/>
</dbReference>
<feature type="transmembrane region" description="Helical" evidence="1">
    <location>
        <begin position="316"/>
        <end position="336"/>
    </location>
</feature>
<proteinExistence type="predicted"/>
<keyword evidence="1" id="KW-0472">Membrane</keyword>
<feature type="transmembrane region" description="Helical" evidence="1">
    <location>
        <begin position="167"/>
        <end position="191"/>
    </location>
</feature>
<dbReference type="OrthoDB" id="229702at2"/>
<keyword evidence="1" id="KW-1133">Transmembrane helix</keyword>
<evidence type="ECO:0000313" key="4">
    <source>
        <dbReference type="Proteomes" id="UP000199518"/>
    </source>
</evidence>
<feature type="domain" description="DUF6798" evidence="2">
    <location>
        <begin position="424"/>
        <end position="484"/>
    </location>
</feature>
<gene>
    <name evidence="3" type="ORF">SAMN05421753_11674</name>
</gene>
<feature type="transmembrane region" description="Helical" evidence="1">
    <location>
        <begin position="288"/>
        <end position="304"/>
    </location>
</feature>
<feature type="transmembrane region" description="Helical" evidence="1">
    <location>
        <begin position="103"/>
        <end position="122"/>
    </location>
</feature>
<sequence>MALEAGTVVVDAAVTQAEPSSPQARTERFAWGPVLCLWVLLTGWSLLRVPIPGVNEPHYLGKARHWWNPDWCPGDFFLDSSNPHLVYYATFGSLTQWLAFDQAAFAGRAIGLLIVALGWQRLSQSLTGRRWDGVLALPVFLTLHATGNFSGEWLVGGTESKVPAYGFLFWAIGNLLIGRLLPAGALAGLAVSFHPLVGLWGVIAGAIATAGVLLQRRRRHDLQPTETTYSLVNIAAAVGLGVLLALPGLIPALQTLEGGDPQLEHAATQLQVAERLSHHLDPMRFPKTAYWFAGSLLAIWLLLLRDFPNDSRQRWWRWFVLSAVFIAVVGIAIGFGPRPMAQMPGFGWRSSLLKFYPFRLGDLILPVAVSLAAVQAVMSWTQQPSASVSKKSLLTAGLVACVIGAISIPFPDQNPSRLSPREQEDWIAACHWLRDHTERTAQVYATDVGWAIKWFAERPEYVNYKDVPQDAKSLVEWNQRLWKIARWRIAVMADGQVTPEELADLKQQTGLYALLVGRFGPVKAKPAYANENYRVYVLP</sequence>
<feature type="transmembrane region" description="Helical" evidence="1">
    <location>
        <begin position="29"/>
        <end position="47"/>
    </location>
</feature>
<name>A0A1I3PA84_9PLAN</name>
<feature type="transmembrane region" description="Helical" evidence="1">
    <location>
        <begin position="356"/>
        <end position="380"/>
    </location>
</feature>
<reference evidence="4" key="1">
    <citation type="submission" date="2016-10" db="EMBL/GenBank/DDBJ databases">
        <authorList>
            <person name="Varghese N."/>
            <person name="Submissions S."/>
        </authorList>
    </citation>
    <scope>NUCLEOTIDE SEQUENCE [LARGE SCALE GENOMIC DNA]</scope>
    <source>
        <strain evidence="4">DSM 26348</strain>
    </source>
</reference>
<keyword evidence="4" id="KW-1185">Reference proteome</keyword>
<dbReference type="InterPro" id="IPR046477">
    <property type="entry name" value="DUF6798"/>
</dbReference>
<accession>A0A1I3PA84</accession>
<feature type="transmembrane region" description="Helical" evidence="1">
    <location>
        <begin position="392"/>
        <end position="410"/>
    </location>
</feature>
<evidence type="ECO:0000259" key="2">
    <source>
        <dbReference type="Pfam" id="PF20604"/>
    </source>
</evidence>
<keyword evidence="1" id="KW-0812">Transmembrane</keyword>
<feature type="transmembrane region" description="Helical" evidence="1">
    <location>
        <begin position="227"/>
        <end position="250"/>
    </location>
</feature>
<protein>
    <recommendedName>
        <fullName evidence="2">DUF6798 domain-containing protein</fullName>
    </recommendedName>
</protein>